<dbReference type="Proteomes" id="UP000028623">
    <property type="component" value="Unassembled WGS sequence"/>
</dbReference>
<name>A0A085BLB4_9FLAO</name>
<gene>
    <name evidence="1" type="ORF">IO89_01330</name>
</gene>
<proteinExistence type="predicted"/>
<protein>
    <submittedName>
        <fullName evidence="1">Uncharacterized protein</fullName>
    </submittedName>
</protein>
<evidence type="ECO:0000313" key="2">
    <source>
        <dbReference type="Proteomes" id="UP000028623"/>
    </source>
</evidence>
<dbReference type="eggNOG" id="ENOG50346EP">
    <property type="taxonomic scope" value="Bacteria"/>
</dbReference>
<keyword evidence="2" id="KW-1185">Reference proteome</keyword>
<accession>A0A085BLB4</accession>
<dbReference type="STRING" id="421072.SAMN04488097_1224"/>
<dbReference type="OrthoDB" id="1421800at2"/>
<sequence length="137" mass="16210">MKVKFGENIVVNYDGILINDNYLIEFSRLWETRDFDGVLLWDWMLHITEKEWVNSTNIGDFNTAFFFAQDLFIKNKPLHIIDASTLQTIYIQQQKLHAKDAFLAKRSEAERPGVINVVDIFEDYNENDFELLKVELF</sequence>
<dbReference type="RefSeq" id="WP_034973022.1">
    <property type="nucleotide sequence ID" value="NZ_FOFI01000002.1"/>
</dbReference>
<reference evidence="1 2" key="1">
    <citation type="submission" date="2014-07" db="EMBL/GenBank/DDBJ databases">
        <title>Epilithonimonas lactis LMG 22401 Genome.</title>
        <authorList>
            <person name="Pipes S.E."/>
            <person name="Stropko S.J."/>
        </authorList>
    </citation>
    <scope>NUCLEOTIDE SEQUENCE [LARGE SCALE GENOMIC DNA]</scope>
    <source>
        <strain evidence="1 2">LMG 24401</strain>
    </source>
</reference>
<dbReference type="AlphaFoldDB" id="A0A085BLB4"/>
<comment type="caution">
    <text evidence="1">The sequence shown here is derived from an EMBL/GenBank/DDBJ whole genome shotgun (WGS) entry which is preliminary data.</text>
</comment>
<evidence type="ECO:0000313" key="1">
    <source>
        <dbReference type="EMBL" id="KFC23259.1"/>
    </source>
</evidence>
<dbReference type="EMBL" id="JPLY01000001">
    <property type="protein sequence ID" value="KFC23259.1"/>
    <property type="molecule type" value="Genomic_DNA"/>
</dbReference>
<organism evidence="1 2">
    <name type="scientific">Epilithonimonas lactis</name>
    <dbReference type="NCBI Taxonomy" id="421072"/>
    <lineage>
        <taxon>Bacteria</taxon>
        <taxon>Pseudomonadati</taxon>
        <taxon>Bacteroidota</taxon>
        <taxon>Flavobacteriia</taxon>
        <taxon>Flavobacteriales</taxon>
        <taxon>Weeksellaceae</taxon>
        <taxon>Chryseobacterium group</taxon>
        <taxon>Epilithonimonas</taxon>
    </lineage>
</organism>